<dbReference type="PATRIC" id="fig|1305737.6.peg.2827"/>
<dbReference type="Proteomes" id="UP000050421">
    <property type="component" value="Unassembled WGS sequence"/>
</dbReference>
<comment type="caution">
    <text evidence="1">The sequence shown here is derived from an EMBL/GenBank/DDBJ whole genome shotgun (WGS) entry which is preliminary data.</text>
</comment>
<dbReference type="OrthoDB" id="826611at2"/>
<evidence type="ECO:0000313" key="1">
    <source>
        <dbReference type="EMBL" id="KPQ14204.1"/>
    </source>
</evidence>
<dbReference type="EMBL" id="LJXT01000069">
    <property type="protein sequence ID" value="KPQ14204.1"/>
    <property type="molecule type" value="Genomic_DNA"/>
</dbReference>
<organism evidence="1 2">
    <name type="scientific">Algoriphagus marincola HL-49</name>
    <dbReference type="NCBI Taxonomy" id="1305737"/>
    <lineage>
        <taxon>Bacteria</taxon>
        <taxon>Pseudomonadati</taxon>
        <taxon>Bacteroidota</taxon>
        <taxon>Cytophagia</taxon>
        <taxon>Cytophagales</taxon>
        <taxon>Cyclobacteriaceae</taxon>
        <taxon>Algoriphagus</taxon>
    </lineage>
</organism>
<evidence type="ECO:0000313" key="2">
    <source>
        <dbReference type="Proteomes" id="UP000050421"/>
    </source>
</evidence>
<gene>
    <name evidence="1" type="ORF">HLUCCX10_11080</name>
</gene>
<accession>A0A0P7Y1K8</accession>
<dbReference type="AlphaFoldDB" id="A0A0P7Y1K8"/>
<protein>
    <submittedName>
        <fullName evidence="1">Uncharacterized protein</fullName>
    </submittedName>
</protein>
<dbReference type="STRING" id="1305737.GCA_000526355_02568"/>
<sequence>MTTSIFTQKNICAALGLAMAVTIVIKAKVESRQTENTARIEITKPTTQMGLESAEGPEVLQVNIYKDKRSSLWEKS</sequence>
<proteinExistence type="predicted"/>
<reference evidence="1 2" key="1">
    <citation type="submission" date="2015-09" db="EMBL/GenBank/DDBJ databases">
        <title>Identification and resolution of microdiversity through metagenomic sequencing of parallel consortia.</title>
        <authorList>
            <person name="Nelson W.C."/>
            <person name="Romine M.F."/>
            <person name="Lindemann S.R."/>
        </authorList>
    </citation>
    <scope>NUCLEOTIDE SEQUENCE [LARGE SCALE GENOMIC DNA]</scope>
    <source>
        <strain evidence="1">HL-49</strain>
    </source>
</reference>
<name>A0A0P7Y1K8_9BACT</name>